<dbReference type="PANTHER" id="PTHR12271">
    <property type="entry name" value="POLY A POLYMERASE CID PAP -RELATED"/>
    <property type="match status" value="1"/>
</dbReference>
<feature type="compositionally biased region" description="Basic residues" evidence="10">
    <location>
        <begin position="111"/>
        <end position="129"/>
    </location>
</feature>
<evidence type="ECO:0000256" key="8">
    <source>
        <dbReference type="ARBA" id="ARBA00022723"/>
    </source>
</evidence>
<sequence length="1044" mass="117199">MSAPQDSSRPLEDHLRNLILNNAEDAPSDAERQPPNISVTNLTDQPKESSAPLKSAKKRPNQAQRRQMSSQITIDIDPRATGPNSSRPPVGHPGFNRGPLHESHFPPDHHPHGHRGGFQHSHHHWRQHSGRGGIPTRGVNVMQADAFAARPRNSRGGLYNPEGHRQYVVRPEELAAQSELLEQLCAAVVQTSEIEYSEILEKEDFRRHIEAICRAVVSDHERISNGATTFQPQDVQLKCFGSLASGFATKAADMDLGLLSPASQIPPDAPESPVPRLIERALLDAGFGARLLTRTRVPIIKLCAMPTSELRSDLLEERTKWEQGLIADETDFVEEESSPHIETSKAPKEVDKADATAKISIEAAQASEDAAAESEKAQDVSPERLLSSIKQSGDQSLLAYHNQTKKVLRQLGGRDVTHSNFGIFTEGDFLLLSDVSEAFVEGLNDTALKQRVKLHPSFSIGKPVPNHRTLHGVCNMVEGENLVMLWENRAVPDGDARAEQAHAKTVRWWAELHQTRHFGSDPLAFNKEMFVSLERLKKIPSIQLMQLQQDQYESAADYHDRAVKIMAQLSATALAAAEPGVLPPLIQYYVSGIHQKAVREVVKKFVQRTDTKNIRAVARRHRSLHLADEYARALDKGSLYQRDDIPIVKEYIHFLRSEMVPVNSGQVNDYHLPVEESLLHIYDRILQLPNPALSAENQPKDRYHDKLAFPQSGVGVQCDINFSAHLALQNSHLLRCYAATDPRVRPIVLFVKHWAKARDINTPYRGTLSSYGYVLMVMHYLINIAQPFVCPNLQLLTPPDPDLPSEALEGVATCKGRNVRFWRNEQEIQRMSSEGVLNANRESIGHLLRGFFEYYAQNNMMSTTQKRGFDWGRDVISMRTPGGILSKQEKNWVQARTTMQRQMGAPPTPIELDSQNAMKSSAEPQSQPIANPELMYGPFASTDGPLKSDHASKPQELKEVRHRFLFAIEDPFEHEHNVARTVTHHGIVSIRDEFRRAWRIIKLAGKDTVQEDLLENVKAHAQMLERKQFADLLAEIHGNSKNLV</sequence>
<dbReference type="GO" id="GO:0005737">
    <property type="term" value="C:cytoplasm"/>
    <property type="evidence" value="ECO:0007669"/>
    <property type="project" value="UniProtKB-SubCell"/>
</dbReference>
<dbReference type="Proteomes" id="UP000758603">
    <property type="component" value="Unassembled WGS sequence"/>
</dbReference>
<evidence type="ECO:0000256" key="9">
    <source>
        <dbReference type="ARBA" id="ARBA00022842"/>
    </source>
</evidence>
<dbReference type="PANTHER" id="PTHR12271:SF40">
    <property type="entry name" value="POLY(A) RNA POLYMERASE GLD2"/>
    <property type="match status" value="1"/>
</dbReference>
<comment type="similarity">
    <text evidence="4">Belongs to the DNA polymerase type-B-like family.</text>
</comment>
<proteinExistence type="inferred from homology"/>
<protein>
    <recommendedName>
        <fullName evidence="5">polynucleotide adenylyltransferase</fullName>
        <ecNumber evidence="5">2.7.7.19</ecNumber>
    </recommendedName>
</protein>
<comment type="caution">
    <text evidence="13">The sequence shown here is derived from an EMBL/GenBank/DDBJ whole genome shotgun (WGS) entry which is preliminary data.</text>
</comment>
<evidence type="ECO:0000256" key="6">
    <source>
        <dbReference type="ARBA" id="ARBA00022490"/>
    </source>
</evidence>
<dbReference type="InterPro" id="IPR002058">
    <property type="entry name" value="PAP_assoc"/>
</dbReference>
<dbReference type="GO" id="GO:0050265">
    <property type="term" value="F:RNA uridylyltransferase activity"/>
    <property type="evidence" value="ECO:0007669"/>
    <property type="project" value="TreeGrafter"/>
</dbReference>
<dbReference type="GO" id="GO:1990817">
    <property type="term" value="F:poly(A) RNA polymerase activity"/>
    <property type="evidence" value="ECO:0007669"/>
    <property type="project" value="UniProtKB-EC"/>
</dbReference>
<comment type="cofactor">
    <cofactor evidence="2">
        <name>Mg(2+)</name>
        <dbReference type="ChEBI" id="CHEBI:18420"/>
    </cofactor>
</comment>
<dbReference type="InterPro" id="IPR054708">
    <property type="entry name" value="MTPAP-like_central"/>
</dbReference>
<reference evidence="13" key="1">
    <citation type="journal article" date="2021" name="Nat. Commun.">
        <title>Genetic determinants of endophytism in the Arabidopsis root mycobiome.</title>
        <authorList>
            <person name="Mesny F."/>
            <person name="Miyauchi S."/>
            <person name="Thiergart T."/>
            <person name="Pickel B."/>
            <person name="Atanasova L."/>
            <person name="Karlsson M."/>
            <person name="Huettel B."/>
            <person name="Barry K.W."/>
            <person name="Haridas S."/>
            <person name="Chen C."/>
            <person name="Bauer D."/>
            <person name="Andreopoulos W."/>
            <person name="Pangilinan J."/>
            <person name="LaButti K."/>
            <person name="Riley R."/>
            <person name="Lipzen A."/>
            <person name="Clum A."/>
            <person name="Drula E."/>
            <person name="Henrissat B."/>
            <person name="Kohler A."/>
            <person name="Grigoriev I.V."/>
            <person name="Martin F.M."/>
            <person name="Hacquard S."/>
        </authorList>
    </citation>
    <scope>NUCLEOTIDE SEQUENCE</scope>
    <source>
        <strain evidence="13">MPI-SDFR-AT-0073</strain>
    </source>
</reference>
<comment type="cofactor">
    <cofactor evidence="1">
        <name>Mn(2+)</name>
        <dbReference type="ChEBI" id="CHEBI:29035"/>
    </cofactor>
</comment>
<keyword evidence="14" id="KW-1185">Reference proteome</keyword>
<comment type="subcellular location">
    <subcellularLocation>
        <location evidence="3">Cytoplasm</location>
    </subcellularLocation>
</comment>
<evidence type="ECO:0000256" key="1">
    <source>
        <dbReference type="ARBA" id="ARBA00001936"/>
    </source>
</evidence>
<dbReference type="InterPro" id="IPR043519">
    <property type="entry name" value="NT_sf"/>
</dbReference>
<dbReference type="AlphaFoldDB" id="A0A9P9A2N3"/>
<dbReference type="GO" id="GO:0046872">
    <property type="term" value="F:metal ion binding"/>
    <property type="evidence" value="ECO:0007669"/>
    <property type="project" value="UniProtKB-KW"/>
</dbReference>
<feature type="compositionally biased region" description="Basic and acidic residues" evidence="10">
    <location>
        <begin position="337"/>
        <end position="353"/>
    </location>
</feature>
<keyword evidence="6" id="KW-0963">Cytoplasm</keyword>
<feature type="compositionally biased region" description="Basic and acidic residues" evidence="10">
    <location>
        <begin position="99"/>
        <end position="110"/>
    </location>
</feature>
<evidence type="ECO:0000256" key="7">
    <source>
        <dbReference type="ARBA" id="ARBA00022679"/>
    </source>
</evidence>
<accession>A0A9P9A2N3</accession>
<gene>
    <name evidence="13" type="ORF">BKA67DRAFT_509134</name>
</gene>
<keyword evidence="8" id="KW-0479">Metal-binding</keyword>
<dbReference type="EMBL" id="JAGPXC010000001">
    <property type="protein sequence ID" value="KAH6659597.1"/>
    <property type="molecule type" value="Genomic_DNA"/>
</dbReference>
<dbReference type="EC" id="2.7.7.19" evidence="5"/>
<dbReference type="Gene3D" id="3.30.460.10">
    <property type="entry name" value="Beta Polymerase, domain 2"/>
    <property type="match status" value="1"/>
</dbReference>
<dbReference type="GeneID" id="70126111"/>
<dbReference type="OrthoDB" id="407432at2759"/>
<dbReference type="SUPFAM" id="SSF81301">
    <property type="entry name" value="Nucleotidyltransferase"/>
    <property type="match status" value="2"/>
</dbReference>
<evidence type="ECO:0000256" key="5">
    <source>
        <dbReference type="ARBA" id="ARBA00012388"/>
    </source>
</evidence>
<feature type="compositionally biased region" description="Polar residues" evidence="10">
    <location>
        <begin position="35"/>
        <end position="44"/>
    </location>
</feature>
<evidence type="ECO:0000259" key="12">
    <source>
        <dbReference type="Pfam" id="PF22600"/>
    </source>
</evidence>
<evidence type="ECO:0000256" key="10">
    <source>
        <dbReference type="SAM" id="MobiDB-lite"/>
    </source>
</evidence>
<dbReference type="Pfam" id="PF03828">
    <property type="entry name" value="PAP_assoc"/>
    <property type="match status" value="1"/>
</dbReference>
<feature type="region of interest" description="Disordered" evidence="10">
    <location>
        <begin position="1"/>
        <end position="134"/>
    </location>
</feature>
<dbReference type="SUPFAM" id="SSF81631">
    <property type="entry name" value="PAP/OAS1 substrate-binding domain"/>
    <property type="match status" value="1"/>
</dbReference>
<organism evidence="13 14">
    <name type="scientific">Truncatella angustata</name>
    <dbReference type="NCBI Taxonomy" id="152316"/>
    <lineage>
        <taxon>Eukaryota</taxon>
        <taxon>Fungi</taxon>
        <taxon>Dikarya</taxon>
        <taxon>Ascomycota</taxon>
        <taxon>Pezizomycotina</taxon>
        <taxon>Sordariomycetes</taxon>
        <taxon>Xylariomycetidae</taxon>
        <taxon>Amphisphaeriales</taxon>
        <taxon>Sporocadaceae</taxon>
        <taxon>Truncatella</taxon>
    </lineage>
</organism>
<evidence type="ECO:0000313" key="14">
    <source>
        <dbReference type="Proteomes" id="UP000758603"/>
    </source>
</evidence>
<keyword evidence="9" id="KW-0460">Magnesium</keyword>
<feature type="region of interest" description="Disordered" evidence="10">
    <location>
        <begin position="333"/>
        <end position="353"/>
    </location>
</feature>
<evidence type="ECO:0000256" key="4">
    <source>
        <dbReference type="ARBA" id="ARBA00008593"/>
    </source>
</evidence>
<evidence type="ECO:0000256" key="3">
    <source>
        <dbReference type="ARBA" id="ARBA00004496"/>
    </source>
</evidence>
<feature type="compositionally biased region" description="Polar residues" evidence="10">
    <location>
        <begin position="61"/>
        <end position="73"/>
    </location>
</feature>
<dbReference type="GO" id="GO:0010605">
    <property type="term" value="P:negative regulation of macromolecule metabolic process"/>
    <property type="evidence" value="ECO:0007669"/>
    <property type="project" value="UniProtKB-ARBA"/>
</dbReference>
<dbReference type="Gene3D" id="1.10.1410.10">
    <property type="match status" value="1"/>
</dbReference>
<evidence type="ECO:0000256" key="2">
    <source>
        <dbReference type="ARBA" id="ARBA00001946"/>
    </source>
</evidence>
<dbReference type="Pfam" id="PF22600">
    <property type="entry name" value="MTPAP-like_central"/>
    <property type="match status" value="1"/>
</dbReference>
<dbReference type="GO" id="GO:0031123">
    <property type="term" value="P:RNA 3'-end processing"/>
    <property type="evidence" value="ECO:0007669"/>
    <property type="project" value="TreeGrafter"/>
</dbReference>
<feature type="domain" description="PAP-associated" evidence="11">
    <location>
        <begin position="843"/>
        <end position="894"/>
    </location>
</feature>
<evidence type="ECO:0000313" key="13">
    <source>
        <dbReference type="EMBL" id="KAH6659597.1"/>
    </source>
</evidence>
<name>A0A9P9A2N3_9PEZI</name>
<dbReference type="RefSeq" id="XP_045963728.1">
    <property type="nucleotide sequence ID" value="XM_046097219.1"/>
</dbReference>
<feature type="domain" description="Poly(A) RNA polymerase mitochondrial-like central palm" evidence="12">
    <location>
        <begin position="188"/>
        <end position="313"/>
    </location>
</feature>
<keyword evidence="7" id="KW-0808">Transferase</keyword>
<evidence type="ECO:0000259" key="11">
    <source>
        <dbReference type="Pfam" id="PF03828"/>
    </source>
</evidence>